<protein>
    <submittedName>
        <fullName evidence="1">Uncharacterized protein</fullName>
    </submittedName>
</protein>
<accession>A0A382GYK3</accession>
<proteinExistence type="predicted"/>
<dbReference type="AlphaFoldDB" id="A0A382GYK3"/>
<evidence type="ECO:0000313" key="1">
    <source>
        <dbReference type="EMBL" id="SVB80049.1"/>
    </source>
</evidence>
<organism evidence="1">
    <name type="scientific">marine metagenome</name>
    <dbReference type="NCBI Taxonomy" id="408172"/>
    <lineage>
        <taxon>unclassified sequences</taxon>
        <taxon>metagenomes</taxon>
        <taxon>ecological metagenomes</taxon>
    </lineage>
</organism>
<sequence length="64" mass="7557">KKYGKLVDLGGLTRSCEGWIEETNYFTEPCKGCWWCIEKEWATAEIYNYSAIDSLKNWKELDIE</sequence>
<dbReference type="EMBL" id="UINC01058131">
    <property type="protein sequence ID" value="SVB80049.1"/>
    <property type="molecule type" value="Genomic_DNA"/>
</dbReference>
<gene>
    <name evidence="1" type="ORF">METZ01_LOCUS232903</name>
</gene>
<feature type="non-terminal residue" evidence="1">
    <location>
        <position position="1"/>
    </location>
</feature>
<reference evidence="1" key="1">
    <citation type="submission" date="2018-05" db="EMBL/GenBank/DDBJ databases">
        <authorList>
            <person name="Lanie J.A."/>
            <person name="Ng W.-L."/>
            <person name="Kazmierczak K.M."/>
            <person name="Andrzejewski T.M."/>
            <person name="Davidsen T.M."/>
            <person name="Wayne K.J."/>
            <person name="Tettelin H."/>
            <person name="Glass J.I."/>
            <person name="Rusch D."/>
            <person name="Podicherti R."/>
            <person name="Tsui H.-C.T."/>
            <person name="Winkler M.E."/>
        </authorList>
    </citation>
    <scope>NUCLEOTIDE SEQUENCE</scope>
</reference>
<name>A0A382GYK3_9ZZZZ</name>